<dbReference type="Proteomes" id="UP000006753">
    <property type="component" value="Unassembled WGS sequence"/>
</dbReference>
<keyword evidence="3" id="KW-1185">Reference proteome</keyword>
<evidence type="ECO:0000313" key="3">
    <source>
        <dbReference type="Proteomes" id="UP000006753"/>
    </source>
</evidence>
<evidence type="ECO:0000256" key="1">
    <source>
        <dbReference type="SAM" id="SignalP"/>
    </source>
</evidence>
<dbReference type="Pfam" id="PF19287">
    <property type="entry name" value="DUF5910"/>
    <property type="match status" value="1"/>
</dbReference>
<dbReference type="eggNOG" id="ENOG502SUI0">
    <property type="taxonomic scope" value="Eukaryota"/>
</dbReference>
<protein>
    <submittedName>
        <fullName evidence="2">Uncharacterized protein</fullName>
    </submittedName>
</protein>
<dbReference type="OrthoDB" id="10399056at2759"/>
<dbReference type="KEGG" id="mbe:MBM_05805"/>
<dbReference type="HOGENOM" id="CLU_091777_0_1_1"/>
<dbReference type="GeneID" id="18761740"/>
<keyword evidence="1" id="KW-0732">Signal</keyword>
<sequence length="209" mass="24277">MLQSRSIFAALLALSFFFNGAQAWFWRSRIVIGYAIVSEEQAARINQDHKLGLQEFSYTPQLGPGFYLVNKIENLMSRAGGRYCAVQARKWKVRRIAKVNIPETYDKMTPRGVRTQRLWAKSDKVIEEYIQTRALITPPEKALRFAWIMGLEGELQMAIPAKLLSDEKSLYLYAECFETERELAEFSKEVIRWDTWKITGDRGQKGWLN</sequence>
<feature type="signal peptide" evidence="1">
    <location>
        <begin position="1"/>
        <end position="23"/>
    </location>
</feature>
<gene>
    <name evidence="2" type="ORF">MBM_05805</name>
</gene>
<organism evidence="2 3">
    <name type="scientific">Marssonina brunnea f. sp. multigermtubi (strain MB_m1)</name>
    <name type="common">Marssonina leaf spot fungus</name>
    <dbReference type="NCBI Taxonomy" id="1072389"/>
    <lineage>
        <taxon>Eukaryota</taxon>
        <taxon>Fungi</taxon>
        <taxon>Dikarya</taxon>
        <taxon>Ascomycota</taxon>
        <taxon>Pezizomycotina</taxon>
        <taxon>Leotiomycetes</taxon>
        <taxon>Helotiales</taxon>
        <taxon>Drepanopezizaceae</taxon>
        <taxon>Drepanopeziza</taxon>
    </lineage>
</organism>
<name>K1XTE0_MARBU</name>
<dbReference type="AlphaFoldDB" id="K1XTE0"/>
<reference evidence="2 3" key="1">
    <citation type="journal article" date="2012" name="BMC Genomics">
        <title>Sequencing the genome of Marssonina brunnea reveals fungus-poplar co-evolution.</title>
        <authorList>
            <person name="Zhu S."/>
            <person name="Cao Y.-Z."/>
            <person name="Jiang C."/>
            <person name="Tan B.-Y."/>
            <person name="Wang Z."/>
            <person name="Feng S."/>
            <person name="Zhang L."/>
            <person name="Su X.-H."/>
            <person name="Brejova B."/>
            <person name="Vinar T."/>
            <person name="Xu M."/>
            <person name="Wang M.-X."/>
            <person name="Zhang S.-G."/>
            <person name="Huang M.-R."/>
            <person name="Wu R."/>
            <person name="Zhou Y."/>
        </authorList>
    </citation>
    <scope>NUCLEOTIDE SEQUENCE [LARGE SCALE GENOMIC DNA]</scope>
    <source>
        <strain evidence="2 3">MB_m1</strain>
    </source>
</reference>
<accession>K1XTE0</accession>
<proteinExistence type="predicted"/>
<evidence type="ECO:0000313" key="2">
    <source>
        <dbReference type="EMBL" id="EKD15794.1"/>
    </source>
</evidence>
<feature type="chain" id="PRO_5003855337" evidence="1">
    <location>
        <begin position="24"/>
        <end position="209"/>
    </location>
</feature>
<dbReference type="InterPro" id="IPR045564">
    <property type="entry name" value="DUF5910"/>
</dbReference>
<dbReference type="InParanoid" id="K1XTE0"/>
<dbReference type="EMBL" id="JH921440">
    <property type="protein sequence ID" value="EKD15794.1"/>
    <property type="molecule type" value="Genomic_DNA"/>
</dbReference>